<evidence type="ECO:0000256" key="2">
    <source>
        <dbReference type="ARBA" id="ARBA00023002"/>
    </source>
</evidence>
<dbReference type="GO" id="GO:0070402">
    <property type="term" value="F:NADPH binding"/>
    <property type="evidence" value="ECO:0007669"/>
    <property type="project" value="TreeGrafter"/>
</dbReference>
<keyword evidence="1" id="KW-0521">NADP</keyword>
<organism evidence="5 6">
    <name type="scientific">Thermasporomyces composti</name>
    <dbReference type="NCBI Taxonomy" id="696763"/>
    <lineage>
        <taxon>Bacteria</taxon>
        <taxon>Bacillati</taxon>
        <taxon>Actinomycetota</taxon>
        <taxon>Actinomycetes</taxon>
        <taxon>Propionibacteriales</taxon>
        <taxon>Nocardioidaceae</taxon>
        <taxon>Thermasporomyces</taxon>
    </lineage>
</organism>
<dbReference type="Pfam" id="PF08240">
    <property type="entry name" value="ADH_N"/>
    <property type="match status" value="1"/>
</dbReference>
<keyword evidence="2" id="KW-0560">Oxidoreductase</keyword>
<dbReference type="Proteomes" id="UP000256485">
    <property type="component" value="Unassembled WGS sequence"/>
</dbReference>
<dbReference type="CDD" id="cd08270">
    <property type="entry name" value="MDR4"/>
    <property type="match status" value="1"/>
</dbReference>
<dbReference type="SUPFAM" id="SSF51735">
    <property type="entry name" value="NAD(P)-binding Rossmann-fold domains"/>
    <property type="match status" value="1"/>
</dbReference>
<sequence>MRALVADPSAPTGIRLGEAPDPTPAPNQVLIRVAATSLNYGEVASARHAEPGTPLGWDAAGTVVEAAADGSGPKVGSRVVAFGGRGAWAELRAVDTTEVAVLPEKVEFAEAAALPVAGVTALRALRRFGFIAGERILVTGASGGVGRFAVQLAALAGAHVIASVGRPERGAGLAELGAAEVVVGLDDVREPVRGVVENVGGPTLVRAFELLQEGGSVQSIGGTSGEPAVFPPYSTVGVRRSIEAFTMGDHLAGDLAYLAELVASGRLDPQIGWRGSWERFEEAIQALLGRRIPGKAVLEVT</sequence>
<dbReference type="InterPro" id="IPR013154">
    <property type="entry name" value="ADH-like_N"/>
</dbReference>
<dbReference type="PANTHER" id="PTHR48106">
    <property type="entry name" value="QUINONE OXIDOREDUCTASE PIG3-RELATED"/>
    <property type="match status" value="1"/>
</dbReference>
<gene>
    <name evidence="5" type="ORF">DFJ64_2282</name>
</gene>
<reference evidence="5 6" key="1">
    <citation type="submission" date="2018-08" db="EMBL/GenBank/DDBJ databases">
        <title>Sequencing the genomes of 1000 actinobacteria strains.</title>
        <authorList>
            <person name="Klenk H.-P."/>
        </authorList>
    </citation>
    <scope>NUCLEOTIDE SEQUENCE [LARGE SCALE GENOMIC DNA]</scope>
    <source>
        <strain evidence="5 6">DSM 22891</strain>
    </source>
</reference>
<dbReference type="SUPFAM" id="SSF50129">
    <property type="entry name" value="GroES-like"/>
    <property type="match status" value="1"/>
</dbReference>
<protein>
    <submittedName>
        <fullName evidence="5">NADPH:quinone reductase-like Zn-dependent oxidoreductase</fullName>
    </submittedName>
</protein>
<dbReference type="InterPro" id="IPR020843">
    <property type="entry name" value="ER"/>
</dbReference>
<keyword evidence="6" id="KW-1185">Reference proteome</keyword>
<dbReference type="GO" id="GO:0016651">
    <property type="term" value="F:oxidoreductase activity, acting on NAD(P)H"/>
    <property type="evidence" value="ECO:0007669"/>
    <property type="project" value="TreeGrafter"/>
</dbReference>
<evidence type="ECO:0000256" key="1">
    <source>
        <dbReference type="ARBA" id="ARBA00022857"/>
    </source>
</evidence>
<comment type="caution">
    <text evidence="5">The sequence shown here is derived from an EMBL/GenBank/DDBJ whole genome shotgun (WGS) entry which is preliminary data.</text>
</comment>
<evidence type="ECO:0000313" key="6">
    <source>
        <dbReference type="Proteomes" id="UP000256485"/>
    </source>
</evidence>
<evidence type="ECO:0000313" key="5">
    <source>
        <dbReference type="EMBL" id="REF36848.1"/>
    </source>
</evidence>
<name>A0A3D9V522_THECX</name>
<dbReference type="AlphaFoldDB" id="A0A3D9V522"/>
<dbReference type="Pfam" id="PF00107">
    <property type="entry name" value="ADH_zinc_N"/>
    <property type="match status" value="1"/>
</dbReference>
<evidence type="ECO:0000256" key="3">
    <source>
        <dbReference type="SAM" id="MobiDB-lite"/>
    </source>
</evidence>
<feature type="domain" description="Enoyl reductase (ER)" evidence="4">
    <location>
        <begin position="9"/>
        <end position="298"/>
    </location>
</feature>
<dbReference type="RefSeq" id="WP_115850415.1">
    <property type="nucleotide sequence ID" value="NZ_QTUC01000001.1"/>
</dbReference>
<proteinExistence type="predicted"/>
<dbReference type="EMBL" id="QTUC01000001">
    <property type="protein sequence ID" value="REF36848.1"/>
    <property type="molecule type" value="Genomic_DNA"/>
</dbReference>
<accession>A0A3D9V522</accession>
<dbReference type="Gene3D" id="3.40.50.720">
    <property type="entry name" value="NAD(P)-binding Rossmann-like Domain"/>
    <property type="match status" value="1"/>
</dbReference>
<evidence type="ECO:0000259" key="4">
    <source>
        <dbReference type="SMART" id="SM00829"/>
    </source>
</evidence>
<dbReference type="SMART" id="SM00829">
    <property type="entry name" value="PKS_ER"/>
    <property type="match status" value="1"/>
</dbReference>
<dbReference type="OrthoDB" id="3813297at2"/>
<feature type="region of interest" description="Disordered" evidence="3">
    <location>
        <begin position="1"/>
        <end position="25"/>
    </location>
</feature>
<dbReference type="InterPro" id="IPR013149">
    <property type="entry name" value="ADH-like_C"/>
</dbReference>
<dbReference type="Gene3D" id="3.90.180.10">
    <property type="entry name" value="Medium-chain alcohol dehydrogenases, catalytic domain"/>
    <property type="match status" value="1"/>
</dbReference>
<dbReference type="InterPro" id="IPR036291">
    <property type="entry name" value="NAD(P)-bd_dom_sf"/>
</dbReference>
<dbReference type="InterPro" id="IPR011032">
    <property type="entry name" value="GroES-like_sf"/>
</dbReference>